<dbReference type="EMBL" id="JARGDL010000002">
    <property type="protein sequence ID" value="MDF1610870.1"/>
    <property type="molecule type" value="Genomic_DNA"/>
</dbReference>
<keyword evidence="2" id="KW-1185">Reference proteome</keyword>
<accession>A0AAE3P132</accession>
<dbReference type="Proteomes" id="UP001221302">
    <property type="component" value="Unassembled WGS sequence"/>
</dbReference>
<dbReference type="AlphaFoldDB" id="A0AAE3P132"/>
<gene>
    <name evidence="1" type="ORF">P0M35_01795</name>
</gene>
<name>A0AAE3P132_9BACT</name>
<sequence length="74" mass="8802">MNREKVLKQEILTEKINKLEMYSVEVQKLTSESRIVKFAEDSLSLVRPNKNIEKIEVPKNQILQIEKLLKEKYD</sequence>
<organism evidence="1 2">
    <name type="scientific">Stygiobacter electus</name>
    <dbReference type="NCBI Taxonomy" id="3032292"/>
    <lineage>
        <taxon>Bacteria</taxon>
        <taxon>Pseudomonadati</taxon>
        <taxon>Ignavibacteriota</taxon>
        <taxon>Ignavibacteria</taxon>
        <taxon>Ignavibacteriales</taxon>
        <taxon>Melioribacteraceae</taxon>
        <taxon>Stygiobacter</taxon>
    </lineage>
</organism>
<proteinExistence type="predicted"/>
<evidence type="ECO:0000313" key="2">
    <source>
        <dbReference type="Proteomes" id="UP001221302"/>
    </source>
</evidence>
<comment type="caution">
    <text evidence="1">The sequence shown here is derived from an EMBL/GenBank/DDBJ whole genome shotgun (WGS) entry which is preliminary data.</text>
</comment>
<evidence type="ECO:0000313" key="1">
    <source>
        <dbReference type="EMBL" id="MDF1610870.1"/>
    </source>
</evidence>
<reference evidence="1" key="1">
    <citation type="submission" date="2023-03" db="EMBL/GenBank/DDBJ databases">
        <title>Stygiobacter electus gen. nov., sp. nov., facultatively anaerobic thermotolerant bacterium of the class Ignavibacteria from a well of Yessentuki mineral water deposit.</title>
        <authorList>
            <person name="Podosokorskaya O.A."/>
            <person name="Elcheninov A.G."/>
            <person name="Petrova N.F."/>
            <person name="Zavarzina D.G."/>
            <person name="Kublanov I.V."/>
            <person name="Merkel A.Y."/>
        </authorList>
    </citation>
    <scope>NUCLEOTIDE SEQUENCE</scope>
    <source>
        <strain evidence="1">09-Me</strain>
    </source>
</reference>
<protein>
    <submittedName>
        <fullName evidence="1">Uncharacterized protein</fullName>
    </submittedName>
</protein>
<dbReference type="RefSeq" id="WP_321534637.1">
    <property type="nucleotide sequence ID" value="NZ_JARGDL010000002.1"/>
</dbReference>